<evidence type="ECO:0000313" key="2">
    <source>
        <dbReference type="EMBL" id="KOR89437.1"/>
    </source>
</evidence>
<dbReference type="PATRIC" id="fig|1705565.3.peg.3984"/>
<dbReference type="InterPro" id="IPR047808">
    <property type="entry name" value="CueP-like"/>
</dbReference>
<feature type="signal peptide" evidence="1">
    <location>
        <begin position="1"/>
        <end position="19"/>
    </location>
</feature>
<dbReference type="Pfam" id="PF21172">
    <property type="entry name" value="CueP"/>
    <property type="match status" value="1"/>
</dbReference>
<evidence type="ECO:0008006" key="4">
    <source>
        <dbReference type="Google" id="ProtNLM"/>
    </source>
</evidence>
<dbReference type="RefSeq" id="WP_054402476.1">
    <property type="nucleotide sequence ID" value="NZ_LIUT01000001.1"/>
</dbReference>
<dbReference type="OrthoDB" id="73040at2"/>
<evidence type="ECO:0000256" key="1">
    <source>
        <dbReference type="SAM" id="SignalP"/>
    </source>
</evidence>
<protein>
    <recommendedName>
        <fullName evidence="4">PLAT domain-containing protein</fullName>
    </recommendedName>
</protein>
<dbReference type="NCBIfam" id="NF038094">
    <property type="entry name" value="CueP_fam"/>
    <property type="match status" value="1"/>
</dbReference>
<comment type="caution">
    <text evidence="2">The sequence shown here is derived from an EMBL/GenBank/DDBJ whole genome shotgun (WGS) entry which is preliminary data.</text>
</comment>
<reference evidence="3" key="1">
    <citation type="submission" date="2015-08" db="EMBL/GenBank/DDBJ databases">
        <title>Genome sequencing project for genomic taxonomy and phylogenomics of Bacillus-like bacteria.</title>
        <authorList>
            <person name="Liu B."/>
            <person name="Wang J."/>
            <person name="Zhu Y."/>
            <person name="Liu G."/>
            <person name="Chen Q."/>
            <person name="Chen Z."/>
            <person name="Lan J."/>
            <person name="Che J."/>
            <person name="Ge C."/>
            <person name="Shi H."/>
            <person name="Pan Z."/>
            <person name="Liu X."/>
        </authorList>
    </citation>
    <scope>NUCLEOTIDE SEQUENCE [LARGE SCALE GENOMIC DNA]</scope>
    <source>
        <strain evidence="3">FJAT-22460</strain>
    </source>
</reference>
<dbReference type="EMBL" id="LIUT01000001">
    <property type="protein sequence ID" value="KOR89437.1"/>
    <property type="molecule type" value="Genomic_DNA"/>
</dbReference>
<keyword evidence="1" id="KW-0732">Signal</keyword>
<dbReference type="PROSITE" id="PS51257">
    <property type="entry name" value="PROKAR_LIPOPROTEIN"/>
    <property type="match status" value="1"/>
</dbReference>
<organism evidence="2 3">
    <name type="scientific">Paenibacillus solani</name>
    <dbReference type="NCBI Taxonomy" id="1705565"/>
    <lineage>
        <taxon>Bacteria</taxon>
        <taxon>Bacillati</taxon>
        <taxon>Bacillota</taxon>
        <taxon>Bacilli</taxon>
        <taxon>Bacillales</taxon>
        <taxon>Paenibacillaceae</taxon>
        <taxon>Paenibacillus</taxon>
    </lineage>
</organism>
<proteinExistence type="predicted"/>
<name>A0A0M1P4W4_9BACL</name>
<evidence type="ECO:0000313" key="3">
    <source>
        <dbReference type="Proteomes" id="UP000036932"/>
    </source>
</evidence>
<accession>A0A0M1P4W4</accession>
<sequence>MKKVLLIASALLLSLVSVACNNDNSASNDAEPQDIKEKVHMYSVGTFEDVSASITSHELIVTDKGNKTSYDLPKDEFFVSIAPFIESTHECAIHSLTGCQGELAAKNFDVYIQDEEGTVVMDEKITSLENGFIDLWLPRDRKYQVKIMYDGKTAESEIATFKDNNTCITTMQLT</sequence>
<feature type="chain" id="PRO_5038397747" description="PLAT domain-containing protein" evidence="1">
    <location>
        <begin position="20"/>
        <end position="174"/>
    </location>
</feature>
<keyword evidence="3" id="KW-1185">Reference proteome</keyword>
<dbReference type="AlphaFoldDB" id="A0A0M1P4W4"/>
<gene>
    <name evidence="2" type="ORF">AM231_09995</name>
</gene>
<dbReference type="Gene3D" id="2.60.40.3700">
    <property type="match status" value="1"/>
</dbReference>
<dbReference type="Proteomes" id="UP000036932">
    <property type="component" value="Unassembled WGS sequence"/>
</dbReference>